<protein>
    <recommendedName>
        <fullName evidence="4">General secretion pathway protein H</fullName>
    </recommendedName>
</protein>
<gene>
    <name evidence="2" type="ORF">PS2015_50</name>
</gene>
<dbReference type="RefSeq" id="WP_169792247.1">
    <property type="nucleotide sequence ID" value="NZ_CP013189.1"/>
</dbReference>
<dbReference type="NCBIfam" id="TIGR02532">
    <property type="entry name" value="IV_pilin_GFxxxE"/>
    <property type="match status" value="1"/>
</dbReference>
<dbReference type="KEGG" id="pspi:PS2015_50"/>
<dbReference type="Pfam" id="PF07963">
    <property type="entry name" value="N_methyl"/>
    <property type="match status" value="1"/>
</dbReference>
<keyword evidence="1" id="KW-1133">Transmembrane helix</keyword>
<keyword evidence="1" id="KW-0472">Membrane</keyword>
<keyword evidence="3" id="KW-1185">Reference proteome</keyword>
<dbReference type="PROSITE" id="PS00409">
    <property type="entry name" value="PROKAR_NTER_METHYL"/>
    <property type="match status" value="1"/>
</dbReference>
<evidence type="ECO:0000313" key="2">
    <source>
        <dbReference type="EMBL" id="ALO44748.1"/>
    </source>
</evidence>
<feature type="transmembrane region" description="Helical" evidence="1">
    <location>
        <begin position="12"/>
        <end position="31"/>
    </location>
</feature>
<dbReference type="InterPro" id="IPR012902">
    <property type="entry name" value="N_methyl_site"/>
</dbReference>
<evidence type="ECO:0008006" key="4">
    <source>
        <dbReference type="Google" id="ProtNLM"/>
    </source>
</evidence>
<dbReference type="AlphaFoldDB" id="A0A0S2K8R6"/>
<name>A0A0S2K8R6_9GAMM</name>
<keyword evidence="1" id="KW-0812">Transmembrane</keyword>
<dbReference type="Gene3D" id="3.30.700.10">
    <property type="entry name" value="Glycoprotein, Type 4 Pilin"/>
    <property type="match status" value="1"/>
</dbReference>
<proteinExistence type="predicted"/>
<sequence>MTRILAVKQRGFTLLELLLVLGIMAMLATLIGPGLRTLESPGFNAQIREAIGKLNSARRQAVVRGQTTWVDFDTELITEAVTVEFYPEGGSSGGTLHFRQGERHAELYVDPFTGRVRQRQADD</sequence>
<dbReference type="SUPFAM" id="SSF54523">
    <property type="entry name" value="Pili subunits"/>
    <property type="match status" value="1"/>
</dbReference>
<dbReference type="Proteomes" id="UP000065641">
    <property type="component" value="Chromosome"/>
</dbReference>
<accession>A0A0S2K8R6</accession>
<dbReference type="EMBL" id="CP013189">
    <property type="protein sequence ID" value="ALO44748.1"/>
    <property type="molecule type" value="Genomic_DNA"/>
</dbReference>
<reference evidence="2 3" key="1">
    <citation type="submission" date="2015-11" db="EMBL/GenBank/DDBJ databases">
        <authorList>
            <person name="Zhang Y."/>
            <person name="Guo Z."/>
        </authorList>
    </citation>
    <scope>NUCLEOTIDE SEQUENCE [LARGE SCALE GENOMIC DNA]</scope>
    <source>
        <strain evidence="2 3">KCTC 32221</strain>
    </source>
</reference>
<dbReference type="InterPro" id="IPR045584">
    <property type="entry name" value="Pilin-like"/>
</dbReference>
<organism evidence="2 3">
    <name type="scientific">Pseudohongiella spirulinae</name>
    <dbReference type="NCBI Taxonomy" id="1249552"/>
    <lineage>
        <taxon>Bacteria</taxon>
        <taxon>Pseudomonadati</taxon>
        <taxon>Pseudomonadota</taxon>
        <taxon>Gammaproteobacteria</taxon>
        <taxon>Pseudomonadales</taxon>
        <taxon>Pseudohongiellaceae</taxon>
        <taxon>Pseudohongiella</taxon>
    </lineage>
</organism>
<evidence type="ECO:0000256" key="1">
    <source>
        <dbReference type="SAM" id="Phobius"/>
    </source>
</evidence>
<dbReference type="STRING" id="1249552.PS2015_50"/>
<evidence type="ECO:0000313" key="3">
    <source>
        <dbReference type="Proteomes" id="UP000065641"/>
    </source>
</evidence>